<evidence type="ECO:0000313" key="4">
    <source>
        <dbReference type="Proteomes" id="UP000033647"/>
    </source>
</evidence>
<dbReference type="PANTHER" id="PTHR36182">
    <property type="entry name" value="PROTEIN, PUTATIVE (AFU_ORTHOLOGUE AFUA_6G10930)-RELATED"/>
    <property type="match status" value="1"/>
</dbReference>
<organism evidence="3 4">
    <name type="scientific">Zymoseptoria brevis</name>
    <dbReference type="NCBI Taxonomy" id="1047168"/>
    <lineage>
        <taxon>Eukaryota</taxon>
        <taxon>Fungi</taxon>
        <taxon>Dikarya</taxon>
        <taxon>Ascomycota</taxon>
        <taxon>Pezizomycotina</taxon>
        <taxon>Dothideomycetes</taxon>
        <taxon>Dothideomycetidae</taxon>
        <taxon>Mycosphaerellales</taxon>
        <taxon>Mycosphaerellaceae</taxon>
        <taxon>Zymoseptoria</taxon>
    </lineage>
</organism>
<sequence>MLSKVFFAAATACGLFLSSVNAHMVIRSPVPYGADSLNNSPLEPDGSDFPCKQRSGVYDVTTMNNMPVGVPQTLAFTGGASHGGGSCQVSVTLDKAPTKDSDWKVIHSIIGGCPTNDTGNISGDPKYEGAATFDFSIPKGIPNGQYTLAWTWFNKVGNREMYMNCAPITVTGGADNNDVLNSLPSMFVANVPADKCTTTEGTDVVFPDPGNSVETGRSANPGKPSGSACGASDSSGSGGSPAGPPAYSSAASFAAPASTQATAPSYGTGSSSPTGAPANPAKPPFPFRGAGVVNGGVSASTFQIIPTAGPAPAAPTGATSPSSDTASEGSDSGNTDAGSSAPPSYQAPSSANSITSSGSCSGGAVTCPTPGSVVCIGNSQWGLCDINNCAVPMALAAGTSCAAGVVSKRHLGRHQRSHLHHGRTT</sequence>
<keyword evidence="2" id="KW-0732">Signal</keyword>
<dbReference type="Gene3D" id="2.70.50.70">
    <property type="match status" value="1"/>
</dbReference>
<accession>A0A0F4GQ36</accession>
<feature type="compositionally biased region" description="Low complexity" evidence="1">
    <location>
        <begin position="224"/>
        <end position="235"/>
    </location>
</feature>
<name>A0A0F4GQ36_9PEZI</name>
<dbReference type="OrthoDB" id="2342176at2759"/>
<evidence type="ECO:0000256" key="1">
    <source>
        <dbReference type="SAM" id="MobiDB-lite"/>
    </source>
</evidence>
<protein>
    <submittedName>
        <fullName evidence="3">Uncharacterized protein</fullName>
    </submittedName>
</protein>
<reference evidence="3 4" key="1">
    <citation type="submission" date="2015-03" db="EMBL/GenBank/DDBJ databases">
        <title>RNA-seq based gene annotation and comparative genomics of four Zymoseptoria species reveal species-specific pathogenicity related genes and transposable element activity.</title>
        <authorList>
            <person name="Grandaubert J."/>
            <person name="Bhattacharyya A."/>
            <person name="Stukenbrock E.H."/>
        </authorList>
    </citation>
    <scope>NUCLEOTIDE SEQUENCE [LARGE SCALE GENOMIC DNA]</scope>
    <source>
        <strain evidence="3 4">Zb18110</strain>
    </source>
</reference>
<keyword evidence="4" id="KW-1185">Reference proteome</keyword>
<feature type="compositionally biased region" description="Polar residues" evidence="1">
    <location>
        <begin position="328"/>
        <end position="338"/>
    </location>
</feature>
<feature type="region of interest" description="Disordered" evidence="1">
    <location>
        <begin position="306"/>
        <end position="353"/>
    </location>
</feature>
<feature type="region of interest" description="Disordered" evidence="1">
    <location>
        <begin position="198"/>
        <end position="283"/>
    </location>
</feature>
<dbReference type="Proteomes" id="UP000033647">
    <property type="component" value="Unassembled WGS sequence"/>
</dbReference>
<feature type="compositionally biased region" description="Low complexity" evidence="1">
    <location>
        <begin position="339"/>
        <end position="353"/>
    </location>
</feature>
<proteinExistence type="predicted"/>
<feature type="compositionally biased region" description="Low complexity" evidence="1">
    <location>
        <begin position="245"/>
        <end position="279"/>
    </location>
</feature>
<evidence type="ECO:0000313" key="3">
    <source>
        <dbReference type="EMBL" id="KJX99539.1"/>
    </source>
</evidence>
<gene>
    <name evidence="3" type="ORF">TI39_contig354g00081</name>
</gene>
<feature type="signal peptide" evidence="2">
    <location>
        <begin position="1"/>
        <end position="22"/>
    </location>
</feature>
<evidence type="ECO:0000256" key="2">
    <source>
        <dbReference type="SAM" id="SignalP"/>
    </source>
</evidence>
<dbReference type="STRING" id="1047168.A0A0F4GQ36"/>
<feature type="chain" id="PRO_5002468724" evidence="2">
    <location>
        <begin position="23"/>
        <end position="425"/>
    </location>
</feature>
<dbReference type="EMBL" id="LAFY01000346">
    <property type="protein sequence ID" value="KJX99539.1"/>
    <property type="molecule type" value="Genomic_DNA"/>
</dbReference>
<dbReference type="AlphaFoldDB" id="A0A0F4GQ36"/>
<comment type="caution">
    <text evidence="3">The sequence shown here is derived from an EMBL/GenBank/DDBJ whole genome shotgun (WGS) entry which is preliminary data.</text>
</comment>
<dbReference type="PANTHER" id="PTHR36182:SF2">
    <property type="entry name" value="LYTIC POLYSACCHARIDE MONOOXYGENASE"/>
    <property type="match status" value="1"/>
</dbReference>
<feature type="compositionally biased region" description="Low complexity" evidence="1">
    <location>
        <begin position="306"/>
        <end position="327"/>
    </location>
</feature>